<comment type="caution">
    <text evidence="2">The sequence shown here is derived from an EMBL/GenBank/DDBJ whole genome shotgun (WGS) entry which is preliminary data.</text>
</comment>
<dbReference type="SUPFAM" id="SSF52047">
    <property type="entry name" value="RNI-like"/>
    <property type="match status" value="1"/>
</dbReference>
<organism evidence="2 3">
    <name type="scientific">Fistulifera solaris</name>
    <name type="common">Oleaginous diatom</name>
    <dbReference type="NCBI Taxonomy" id="1519565"/>
    <lineage>
        <taxon>Eukaryota</taxon>
        <taxon>Sar</taxon>
        <taxon>Stramenopiles</taxon>
        <taxon>Ochrophyta</taxon>
        <taxon>Bacillariophyta</taxon>
        <taxon>Bacillariophyceae</taxon>
        <taxon>Bacillariophycidae</taxon>
        <taxon>Naviculales</taxon>
        <taxon>Naviculaceae</taxon>
        <taxon>Fistulifera</taxon>
    </lineage>
</organism>
<evidence type="ECO:0000313" key="2">
    <source>
        <dbReference type="EMBL" id="GAX25123.1"/>
    </source>
</evidence>
<keyword evidence="3" id="KW-1185">Reference proteome</keyword>
<reference evidence="2 3" key="1">
    <citation type="journal article" date="2015" name="Plant Cell">
        <title>Oil accumulation by the oleaginous diatom Fistulifera solaris as revealed by the genome and transcriptome.</title>
        <authorList>
            <person name="Tanaka T."/>
            <person name="Maeda Y."/>
            <person name="Veluchamy A."/>
            <person name="Tanaka M."/>
            <person name="Abida H."/>
            <person name="Marechal E."/>
            <person name="Bowler C."/>
            <person name="Muto M."/>
            <person name="Sunaga Y."/>
            <person name="Tanaka M."/>
            <person name="Yoshino T."/>
            <person name="Taniguchi T."/>
            <person name="Fukuda Y."/>
            <person name="Nemoto M."/>
            <person name="Matsumoto M."/>
            <person name="Wong P.S."/>
            <person name="Aburatani S."/>
            <person name="Fujibuchi W."/>
        </authorList>
    </citation>
    <scope>NUCLEOTIDE SEQUENCE [LARGE SCALE GENOMIC DNA]</scope>
    <source>
        <strain evidence="2 3">JPCC DA0580</strain>
    </source>
</reference>
<gene>
    <name evidence="2" type="ORF">FisN_10Lu350</name>
</gene>
<dbReference type="Proteomes" id="UP000198406">
    <property type="component" value="Unassembled WGS sequence"/>
</dbReference>
<proteinExistence type="predicted"/>
<dbReference type="EMBL" id="BDSP01000219">
    <property type="protein sequence ID" value="GAX25123.1"/>
    <property type="molecule type" value="Genomic_DNA"/>
</dbReference>
<feature type="region of interest" description="Disordered" evidence="1">
    <location>
        <begin position="479"/>
        <end position="502"/>
    </location>
</feature>
<dbReference type="InParanoid" id="A0A1Z5KFQ6"/>
<accession>A0A1Z5KFQ6</accession>
<evidence type="ECO:0000313" key="3">
    <source>
        <dbReference type="Proteomes" id="UP000198406"/>
    </source>
</evidence>
<evidence type="ECO:0000256" key="1">
    <source>
        <dbReference type="SAM" id="MobiDB-lite"/>
    </source>
</evidence>
<name>A0A1Z5KFQ6_FISSO</name>
<protein>
    <submittedName>
        <fullName evidence="2">Uncharacterized protein</fullName>
    </submittedName>
</protein>
<dbReference type="AlphaFoldDB" id="A0A1Z5KFQ6"/>
<sequence>MQSDLLEVISKEELPVEQQIRWRNVDIVHRLRREPTDISEFKHYEGLVAIINDNGTAALIHPRLFRIIGLPFNEKSLSLTFYGDERKCAMTCAITGFTDKAVAETAALFWSLGHAESSNPSLTIRSHDNYGDGVFDFRAVQPEQLARMFERNPTRNVVFSYLKISAFQSTVLATRTHPVHLRFGCFCAIEDDGDALASTLSNRQSPIGSLNFSAVNCSDDRVWLSDVNLKRLFQIPFIDELILDGCFSDDLIPFLFASPISTIRLDDCHGQITQRIHIAPDVLSLELSCGQVYPTHSLFSYLSYLGHRELTKLSVFLGCNDDAQDKDIQELIRFIGARPDLQVLKWSSPLRSAELMRDLFAVVEQHKGLRTFQIVDFPYKMDRHHEFLANLIKRNRVIRVVDSDGELLINGNEMHHTHSLNRFYCGLPNLGHESPAIRPALVKEALMHSAKRDFQRGALLLAKQTDSLYQLVRSVPADLPTSDDGDNRMTQASAPNLPEVNSSERKREASCCCDHSCKRAKI</sequence>